<sequence length="310" mass="35685">MTVDPDPNQGLRRSQTADYESDIDNDDEFLPPALVTAGFDDEDHVKVRFDQDIEDALSFVQSLASRKPTKEEKSQQLLEFVDSRKMEWHKTTREGQNFLHVLAYCNSIRKPATSLQWLMSRTMLRLPHLIGSMDKTKRTPLTVALSNGNEVFSYAACLNLKPGTRQRFKEPLESECENQGSDREVTCLHTALTCAFNKEDLRQDIVKIMCSFVPDKMFTVKDHKGRTPLHLAVEYERCCKAQVGIVEELLYWGPQALDIPIQASLYSNQTFSVYQYHVHTQRQAEARIQRAMEENKKKTNQGTPRKRGRQ</sequence>
<dbReference type="STRING" id="1325735.A0A428TVX5"/>
<dbReference type="InterPro" id="IPR002110">
    <property type="entry name" value="Ankyrin_rpt"/>
</dbReference>
<dbReference type="Proteomes" id="UP000287144">
    <property type="component" value="Unassembled WGS sequence"/>
</dbReference>
<comment type="caution">
    <text evidence="2">The sequence shown here is derived from an EMBL/GenBank/DDBJ whole genome shotgun (WGS) entry which is preliminary data.</text>
</comment>
<protein>
    <recommendedName>
        <fullName evidence="4">Ankyrin repeat protein</fullName>
    </recommendedName>
</protein>
<accession>A0A428TVX5</accession>
<dbReference type="SUPFAM" id="SSF48403">
    <property type="entry name" value="Ankyrin repeat"/>
    <property type="match status" value="1"/>
</dbReference>
<name>A0A428TVX5_9HYPO</name>
<evidence type="ECO:0000313" key="3">
    <source>
        <dbReference type="Proteomes" id="UP000287144"/>
    </source>
</evidence>
<dbReference type="Pfam" id="PF00023">
    <property type="entry name" value="Ank"/>
    <property type="match status" value="1"/>
</dbReference>
<dbReference type="InterPro" id="IPR036770">
    <property type="entry name" value="Ankyrin_rpt-contain_sf"/>
</dbReference>
<proteinExistence type="predicted"/>
<evidence type="ECO:0000313" key="2">
    <source>
        <dbReference type="EMBL" id="RSM06185.1"/>
    </source>
</evidence>
<feature type="region of interest" description="Disordered" evidence="1">
    <location>
        <begin position="1"/>
        <end position="28"/>
    </location>
</feature>
<dbReference type="Gene3D" id="1.25.40.20">
    <property type="entry name" value="Ankyrin repeat-containing domain"/>
    <property type="match status" value="1"/>
</dbReference>
<reference evidence="2 3" key="1">
    <citation type="submission" date="2017-06" db="EMBL/GenBank/DDBJ databases">
        <title>Comparative genomic analysis of Ambrosia Fusariam Clade fungi.</title>
        <authorList>
            <person name="Stajich J.E."/>
            <person name="Carrillo J."/>
            <person name="Kijimoto T."/>
            <person name="Eskalen A."/>
            <person name="O'Donnell K."/>
            <person name="Kasson M."/>
        </authorList>
    </citation>
    <scope>NUCLEOTIDE SEQUENCE [LARGE SCALE GENOMIC DNA]</scope>
    <source>
        <strain evidence="2 3">NRRL62579</strain>
    </source>
</reference>
<organism evidence="2 3">
    <name type="scientific">Fusarium oligoseptatum</name>
    <dbReference type="NCBI Taxonomy" id="2604345"/>
    <lineage>
        <taxon>Eukaryota</taxon>
        <taxon>Fungi</taxon>
        <taxon>Dikarya</taxon>
        <taxon>Ascomycota</taxon>
        <taxon>Pezizomycotina</taxon>
        <taxon>Sordariomycetes</taxon>
        <taxon>Hypocreomycetidae</taxon>
        <taxon>Hypocreales</taxon>
        <taxon>Nectriaceae</taxon>
        <taxon>Fusarium</taxon>
        <taxon>Fusarium solani species complex</taxon>
    </lineage>
</organism>
<evidence type="ECO:0000256" key="1">
    <source>
        <dbReference type="SAM" id="MobiDB-lite"/>
    </source>
</evidence>
<evidence type="ECO:0008006" key="4">
    <source>
        <dbReference type="Google" id="ProtNLM"/>
    </source>
</evidence>
<feature type="compositionally biased region" description="Acidic residues" evidence="1">
    <location>
        <begin position="19"/>
        <end position="28"/>
    </location>
</feature>
<gene>
    <name evidence="2" type="ORF">CEP52_005863</name>
</gene>
<keyword evidence="3" id="KW-1185">Reference proteome</keyword>
<dbReference type="AlphaFoldDB" id="A0A428TVX5"/>
<dbReference type="EMBL" id="NKCK01000047">
    <property type="protein sequence ID" value="RSM06185.1"/>
    <property type="molecule type" value="Genomic_DNA"/>
</dbReference>